<dbReference type="SUPFAM" id="SSF57938">
    <property type="entry name" value="DnaJ/Hsp40 cysteine-rich domain"/>
    <property type="match status" value="1"/>
</dbReference>
<evidence type="ECO:0000256" key="7">
    <source>
        <dbReference type="SAM" id="MobiDB-lite"/>
    </source>
</evidence>
<sequence>MDPYETLGIAVDASQDEIRKAYRRLALQHHPDKVSDESLREESEIKFKDIAAAYELLSDEQKRSNYDQYGDAAGFSNGFGDDFRDGDFASFFGNFSNNHYGNDYNDGPSHRESYTPDAHVPLTLSMQDLYNGKTVRFESKRNVVCNRCEGIGIRKKARHAPKCTHCEGSGVKQRLKRVGPGFVTRETVTCDHCNGLGKIVRKEDLCKRCHGKRVVQDTKVLNVYIPRGSRHNDKVVLKGEADEEPGKTVGDLVFDIDEDSTTSNLERRGFDLHTKLTISLSDALCGFEKDLCVHLDERVIRLRIPTGQVLRPGNFLRLANEGWPLDGQGSKFGDMYVQINIEFPPDNWFSERHDLQTIRNILPQAGSTSSASSSQKVTDFVNTEFPANVEVVKNSDDLPTYLPEEPEQEGPQCAQQ</sequence>
<dbReference type="OrthoDB" id="550424at2759"/>
<dbReference type="PROSITE" id="PS50076">
    <property type="entry name" value="DNAJ_2"/>
    <property type="match status" value="1"/>
</dbReference>
<accession>A0A0C7MTK5</accession>
<keyword evidence="2" id="KW-0677">Repeat</keyword>
<dbReference type="InterPro" id="IPR036869">
    <property type="entry name" value="J_dom_sf"/>
</dbReference>
<dbReference type="Proteomes" id="UP000054304">
    <property type="component" value="Unassembled WGS sequence"/>
</dbReference>
<dbReference type="InterPro" id="IPR018253">
    <property type="entry name" value="DnaJ_domain_CS"/>
</dbReference>
<dbReference type="SMART" id="SM00271">
    <property type="entry name" value="DnaJ"/>
    <property type="match status" value="1"/>
</dbReference>
<gene>
    <name evidence="10" type="ORF">LALA0_S07e06216g</name>
</gene>
<feature type="domain" description="CR-type" evidence="9">
    <location>
        <begin position="132"/>
        <end position="218"/>
    </location>
</feature>
<evidence type="ECO:0000256" key="4">
    <source>
        <dbReference type="ARBA" id="ARBA00022833"/>
    </source>
</evidence>
<keyword evidence="11" id="KW-1185">Reference proteome</keyword>
<dbReference type="CDD" id="cd10747">
    <property type="entry name" value="DnaJ_C"/>
    <property type="match status" value="1"/>
</dbReference>
<feature type="zinc finger region" description="CR-type" evidence="6">
    <location>
        <begin position="132"/>
        <end position="218"/>
    </location>
</feature>
<keyword evidence="1 6" id="KW-0479">Metal-binding</keyword>
<dbReference type="STRING" id="1245769.A0A0C7MTK5"/>
<dbReference type="InterPro" id="IPR008971">
    <property type="entry name" value="HSP40/DnaJ_pept-bd"/>
</dbReference>
<evidence type="ECO:0000313" key="11">
    <source>
        <dbReference type="Proteomes" id="UP000054304"/>
    </source>
</evidence>
<proteinExistence type="predicted"/>
<name>A0A0C7MTK5_9SACH</name>
<evidence type="ECO:0000256" key="2">
    <source>
        <dbReference type="ARBA" id="ARBA00022737"/>
    </source>
</evidence>
<dbReference type="GO" id="GO:0030544">
    <property type="term" value="F:Hsp70 protein binding"/>
    <property type="evidence" value="ECO:0007669"/>
    <property type="project" value="InterPro"/>
</dbReference>
<evidence type="ECO:0000256" key="6">
    <source>
        <dbReference type="PROSITE-ProRule" id="PRU00546"/>
    </source>
</evidence>
<keyword evidence="3 6" id="KW-0863">Zinc-finger</keyword>
<protein>
    <submittedName>
        <fullName evidence="10">LALA0S07e06216g1_1</fullName>
    </submittedName>
</protein>
<dbReference type="Pfam" id="PF00684">
    <property type="entry name" value="DnaJ_CXXCXGXG"/>
    <property type="match status" value="1"/>
</dbReference>
<dbReference type="InterPro" id="IPR001305">
    <property type="entry name" value="HSP_DnaJ_Cys-rich_dom"/>
</dbReference>
<evidence type="ECO:0000256" key="5">
    <source>
        <dbReference type="ARBA" id="ARBA00023186"/>
    </source>
</evidence>
<dbReference type="RefSeq" id="XP_022629487.1">
    <property type="nucleotide sequence ID" value="XM_022771595.1"/>
</dbReference>
<dbReference type="GO" id="GO:0006457">
    <property type="term" value="P:protein folding"/>
    <property type="evidence" value="ECO:0007669"/>
    <property type="project" value="InterPro"/>
</dbReference>
<dbReference type="PANTHER" id="PTHR43888">
    <property type="entry name" value="DNAJ-LIKE-2, ISOFORM A-RELATED"/>
    <property type="match status" value="1"/>
</dbReference>
<dbReference type="InterPro" id="IPR036410">
    <property type="entry name" value="HSP_DnaJ_Cys-rich_dom_sf"/>
</dbReference>
<dbReference type="PROSITE" id="PS00636">
    <property type="entry name" value="DNAJ_1"/>
    <property type="match status" value="1"/>
</dbReference>
<dbReference type="GO" id="GO:0030150">
    <property type="term" value="P:protein import into mitochondrial matrix"/>
    <property type="evidence" value="ECO:0007669"/>
    <property type="project" value="EnsemblFungi"/>
</dbReference>
<dbReference type="InterPro" id="IPR044713">
    <property type="entry name" value="DNJA1/2-like"/>
</dbReference>
<dbReference type="PRINTS" id="PR00625">
    <property type="entry name" value="JDOMAIN"/>
</dbReference>
<dbReference type="GeneID" id="34686764"/>
<dbReference type="SUPFAM" id="SSF46565">
    <property type="entry name" value="Chaperone J-domain"/>
    <property type="match status" value="1"/>
</dbReference>
<evidence type="ECO:0000256" key="1">
    <source>
        <dbReference type="ARBA" id="ARBA00022723"/>
    </source>
</evidence>
<dbReference type="Pfam" id="PF01556">
    <property type="entry name" value="DnaJ_C"/>
    <property type="match status" value="1"/>
</dbReference>
<dbReference type="Gene3D" id="1.10.287.110">
    <property type="entry name" value="DnaJ domain"/>
    <property type="match status" value="1"/>
</dbReference>
<organism evidence="10 11">
    <name type="scientific">Lachancea lanzarotensis</name>
    <dbReference type="NCBI Taxonomy" id="1245769"/>
    <lineage>
        <taxon>Eukaryota</taxon>
        <taxon>Fungi</taxon>
        <taxon>Dikarya</taxon>
        <taxon>Ascomycota</taxon>
        <taxon>Saccharomycotina</taxon>
        <taxon>Saccharomycetes</taxon>
        <taxon>Saccharomycetales</taxon>
        <taxon>Saccharomycetaceae</taxon>
        <taxon>Lachancea</taxon>
    </lineage>
</organism>
<dbReference type="SUPFAM" id="SSF49493">
    <property type="entry name" value="HSP40/DnaJ peptide-binding domain"/>
    <property type="match status" value="2"/>
</dbReference>
<keyword evidence="4 6" id="KW-0862">Zinc</keyword>
<reference evidence="10 11" key="1">
    <citation type="submission" date="2014-12" db="EMBL/GenBank/DDBJ databases">
        <authorList>
            <person name="Neuveglise Cecile"/>
        </authorList>
    </citation>
    <scope>NUCLEOTIDE SEQUENCE [LARGE SCALE GENOMIC DNA]</scope>
    <source>
        <strain evidence="10 11">CBS 12615</strain>
    </source>
</reference>
<dbReference type="Pfam" id="PF00226">
    <property type="entry name" value="DnaJ"/>
    <property type="match status" value="1"/>
</dbReference>
<dbReference type="InterPro" id="IPR001623">
    <property type="entry name" value="DnaJ_domain"/>
</dbReference>
<dbReference type="EMBL" id="LN736366">
    <property type="protein sequence ID" value="CEP63266.1"/>
    <property type="molecule type" value="Genomic_DNA"/>
</dbReference>
<dbReference type="PROSITE" id="PS51188">
    <property type="entry name" value="ZF_CR"/>
    <property type="match status" value="1"/>
</dbReference>
<dbReference type="GO" id="GO:0005741">
    <property type="term" value="C:mitochondrial outer membrane"/>
    <property type="evidence" value="ECO:0007669"/>
    <property type="project" value="EnsemblFungi"/>
</dbReference>
<dbReference type="CDD" id="cd10719">
    <property type="entry name" value="DnaJ_zf"/>
    <property type="match status" value="1"/>
</dbReference>
<evidence type="ECO:0000256" key="3">
    <source>
        <dbReference type="ARBA" id="ARBA00022771"/>
    </source>
</evidence>
<evidence type="ECO:0000259" key="8">
    <source>
        <dbReference type="PROSITE" id="PS50076"/>
    </source>
</evidence>
<dbReference type="CDD" id="cd06257">
    <property type="entry name" value="DnaJ"/>
    <property type="match status" value="1"/>
</dbReference>
<evidence type="ECO:0000313" key="10">
    <source>
        <dbReference type="EMBL" id="CEP63266.1"/>
    </source>
</evidence>
<dbReference type="AlphaFoldDB" id="A0A0C7MTK5"/>
<feature type="region of interest" description="Disordered" evidence="7">
    <location>
        <begin position="393"/>
        <end position="416"/>
    </location>
</feature>
<dbReference type="InterPro" id="IPR002939">
    <property type="entry name" value="DnaJ_C"/>
</dbReference>
<dbReference type="Gene3D" id="2.60.260.20">
    <property type="entry name" value="Urease metallochaperone UreE, N-terminal domain"/>
    <property type="match status" value="2"/>
</dbReference>
<evidence type="ECO:0000259" key="9">
    <source>
        <dbReference type="PROSITE" id="PS51188"/>
    </source>
</evidence>
<dbReference type="Gene3D" id="2.10.230.10">
    <property type="entry name" value="Heat shock protein DnaJ, cysteine-rich domain"/>
    <property type="match status" value="1"/>
</dbReference>
<dbReference type="FunFam" id="2.10.230.10:FF:000001">
    <property type="entry name" value="DnaJ subfamily A member 2"/>
    <property type="match status" value="1"/>
</dbReference>
<keyword evidence="5" id="KW-0143">Chaperone</keyword>
<dbReference type="GO" id="GO:0001671">
    <property type="term" value="F:ATPase activator activity"/>
    <property type="evidence" value="ECO:0007669"/>
    <property type="project" value="EnsemblFungi"/>
</dbReference>
<dbReference type="FunFam" id="2.60.260.20:FF:000003">
    <property type="entry name" value="DnaJ subfamily A member 2"/>
    <property type="match status" value="1"/>
</dbReference>
<dbReference type="GO" id="GO:0051082">
    <property type="term" value="F:unfolded protein binding"/>
    <property type="evidence" value="ECO:0007669"/>
    <property type="project" value="InterPro"/>
</dbReference>
<dbReference type="GO" id="GO:0008270">
    <property type="term" value="F:zinc ion binding"/>
    <property type="evidence" value="ECO:0007669"/>
    <property type="project" value="UniProtKB-KW"/>
</dbReference>
<dbReference type="HOGENOM" id="CLU_017633_10_0_1"/>
<feature type="domain" description="J" evidence="8">
    <location>
        <begin position="2"/>
        <end position="70"/>
    </location>
</feature>